<accession>A0A6C0GR55</accession>
<dbReference type="SUPFAM" id="SSF53448">
    <property type="entry name" value="Nucleotide-diphospho-sugar transferases"/>
    <property type="match status" value="1"/>
</dbReference>
<dbReference type="InterPro" id="IPR050834">
    <property type="entry name" value="Glycosyltransf_2"/>
</dbReference>
<evidence type="ECO:0000256" key="1">
    <source>
        <dbReference type="SAM" id="Phobius"/>
    </source>
</evidence>
<proteinExistence type="predicted"/>
<feature type="transmembrane region" description="Helical" evidence="1">
    <location>
        <begin position="285"/>
        <end position="302"/>
    </location>
</feature>
<protein>
    <submittedName>
        <fullName evidence="3">Glycosyltransferase</fullName>
    </submittedName>
</protein>
<evidence type="ECO:0000313" key="3">
    <source>
        <dbReference type="EMBL" id="QHT70549.1"/>
    </source>
</evidence>
<organism evidence="3 4">
    <name type="scientific">Rhodocytophaga rosea</name>
    <dbReference type="NCBI Taxonomy" id="2704465"/>
    <lineage>
        <taxon>Bacteria</taxon>
        <taxon>Pseudomonadati</taxon>
        <taxon>Bacteroidota</taxon>
        <taxon>Cytophagia</taxon>
        <taxon>Cytophagales</taxon>
        <taxon>Rhodocytophagaceae</taxon>
        <taxon>Rhodocytophaga</taxon>
    </lineage>
</organism>
<sequence>MELSIIIPTKDRGGILQKTLEHAYHAIQTHQAEIIVVNDSKTTYVEVDPLFQDKIKVINNSKSGVASARNLGASQAQAELLLFLDDDMLISAGNIQTTLQLHQQYKNCCINLNWIYPPSLTERLTDTKFGRYLIHYGFTSLKGWNRGEHWDQTQLFAANGITSQYLSIEKTVFYTAGAYNENFPHAGFEDYEFAQRLRKAGVTFYIYPLSMVFHNEEDRLLVKAWLQRKKRGGETRQVAVKMGFKHLQIHYSRWKYILLSLLSGINGILHGMLTLIPNKTYLDFLYFRIVNILLAIAIFDGYHKK</sequence>
<gene>
    <name evidence="3" type="ORF">GXP67_29805</name>
</gene>
<dbReference type="Pfam" id="PF00535">
    <property type="entry name" value="Glycos_transf_2"/>
    <property type="match status" value="1"/>
</dbReference>
<dbReference type="InterPro" id="IPR001173">
    <property type="entry name" value="Glyco_trans_2-like"/>
</dbReference>
<dbReference type="RefSeq" id="WP_162446526.1">
    <property type="nucleotide sequence ID" value="NZ_CP048222.1"/>
</dbReference>
<dbReference type="PANTHER" id="PTHR43685:SF2">
    <property type="entry name" value="GLYCOSYLTRANSFERASE 2-LIKE DOMAIN-CONTAINING PROTEIN"/>
    <property type="match status" value="1"/>
</dbReference>
<dbReference type="Gene3D" id="3.90.550.10">
    <property type="entry name" value="Spore Coat Polysaccharide Biosynthesis Protein SpsA, Chain A"/>
    <property type="match status" value="1"/>
</dbReference>
<evidence type="ECO:0000313" key="4">
    <source>
        <dbReference type="Proteomes" id="UP000480178"/>
    </source>
</evidence>
<dbReference type="GO" id="GO:0016740">
    <property type="term" value="F:transferase activity"/>
    <property type="evidence" value="ECO:0007669"/>
    <property type="project" value="UniProtKB-KW"/>
</dbReference>
<dbReference type="EMBL" id="CP048222">
    <property type="protein sequence ID" value="QHT70549.1"/>
    <property type="molecule type" value="Genomic_DNA"/>
</dbReference>
<feature type="transmembrane region" description="Helical" evidence="1">
    <location>
        <begin position="254"/>
        <end position="273"/>
    </location>
</feature>
<dbReference type="PANTHER" id="PTHR43685">
    <property type="entry name" value="GLYCOSYLTRANSFERASE"/>
    <property type="match status" value="1"/>
</dbReference>
<reference evidence="3 4" key="1">
    <citation type="submission" date="2020-01" db="EMBL/GenBank/DDBJ databases">
        <authorList>
            <person name="Kim M.K."/>
        </authorList>
    </citation>
    <scope>NUCLEOTIDE SEQUENCE [LARGE SCALE GENOMIC DNA]</scope>
    <source>
        <strain evidence="3 4">172606-1</strain>
    </source>
</reference>
<keyword evidence="1" id="KW-0472">Membrane</keyword>
<keyword evidence="1" id="KW-0812">Transmembrane</keyword>
<dbReference type="AlphaFoldDB" id="A0A6C0GR55"/>
<name>A0A6C0GR55_9BACT</name>
<dbReference type="KEGG" id="rhoz:GXP67_29805"/>
<feature type="domain" description="Glycosyltransferase 2-like" evidence="2">
    <location>
        <begin position="4"/>
        <end position="116"/>
    </location>
</feature>
<keyword evidence="3" id="KW-0808">Transferase</keyword>
<keyword evidence="4" id="KW-1185">Reference proteome</keyword>
<evidence type="ECO:0000259" key="2">
    <source>
        <dbReference type="Pfam" id="PF00535"/>
    </source>
</evidence>
<dbReference type="Proteomes" id="UP000480178">
    <property type="component" value="Chromosome"/>
</dbReference>
<keyword evidence="1" id="KW-1133">Transmembrane helix</keyword>
<dbReference type="InterPro" id="IPR029044">
    <property type="entry name" value="Nucleotide-diphossugar_trans"/>
</dbReference>